<evidence type="ECO:0000259" key="5">
    <source>
        <dbReference type="Pfam" id="PF00329"/>
    </source>
</evidence>
<name>A0A1G9YWR5_9BACL</name>
<keyword evidence="2" id="KW-0813">Transport</keyword>
<feature type="domain" description="NADH:ubiquinone oxidoreductase 30kDa subunit" evidence="5">
    <location>
        <begin position="84"/>
        <end position="197"/>
    </location>
</feature>
<feature type="compositionally biased region" description="Basic and acidic residues" evidence="4">
    <location>
        <begin position="34"/>
        <end position="43"/>
    </location>
</feature>
<reference evidence="7" key="1">
    <citation type="submission" date="2016-10" db="EMBL/GenBank/DDBJ databases">
        <authorList>
            <person name="Varghese N."/>
            <person name="Submissions S."/>
        </authorList>
    </citation>
    <scope>NUCLEOTIDE SEQUENCE [LARGE SCALE GENOMIC DNA]</scope>
    <source>
        <strain evidence="7">CGMCC 1.6854</strain>
    </source>
</reference>
<dbReference type="GO" id="GO:0016651">
    <property type="term" value="F:oxidoreductase activity, acting on NAD(P)H"/>
    <property type="evidence" value="ECO:0007669"/>
    <property type="project" value="InterPro"/>
</dbReference>
<dbReference type="GO" id="GO:0008137">
    <property type="term" value="F:NADH dehydrogenase (ubiquinone) activity"/>
    <property type="evidence" value="ECO:0007669"/>
    <property type="project" value="InterPro"/>
</dbReference>
<dbReference type="Proteomes" id="UP000199544">
    <property type="component" value="Unassembled WGS sequence"/>
</dbReference>
<proteinExistence type="inferred from homology"/>
<dbReference type="STRING" id="459525.SAMN04488137_3693"/>
<feature type="region of interest" description="Disordered" evidence="4">
    <location>
        <begin position="27"/>
        <end position="46"/>
    </location>
</feature>
<keyword evidence="7" id="KW-1185">Reference proteome</keyword>
<dbReference type="InterPro" id="IPR001268">
    <property type="entry name" value="NADH_UbQ_OxRdtase_30kDa_su"/>
</dbReference>
<evidence type="ECO:0000256" key="3">
    <source>
        <dbReference type="ARBA" id="ARBA00031773"/>
    </source>
</evidence>
<evidence type="ECO:0000313" key="7">
    <source>
        <dbReference type="Proteomes" id="UP000199544"/>
    </source>
</evidence>
<evidence type="ECO:0000256" key="2">
    <source>
        <dbReference type="ARBA" id="ARBA00022448"/>
    </source>
</evidence>
<evidence type="ECO:0000256" key="1">
    <source>
        <dbReference type="ARBA" id="ARBA00007569"/>
    </source>
</evidence>
<dbReference type="AlphaFoldDB" id="A0A1G9YWR5"/>
<sequence>DSSDASDEKAKAIAAAKAKAAAAARAKAASAAKTADEPAEEQKPSPLQPLLDKYKAIIQKELGDDALEDSYINLLSKDVPTLVAQPDTYFKIAQLLKHHEELRFDYLSELHATDFETHLEVYTHFYSYSHRCPVALKVKINREEAVIDSLAPLWAGADWPEREAFDLIGITFNGHPNLTRIMMPDDWIGHPLRKDYEPYDVEV</sequence>
<protein>
    <recommendedName>
        <fullName evidence="3">NAD(P)H dehydrogenase subunit J</fullName>
    </recommendedName>
</protein>
<dbReference type="RefSeq" id="WP_170834384.1">
    <property type="nucleotide sequence ID" value="NZ_FNHW01000001.1"/>
</dbReference>
<gene>
    <name evidence="6" type="ORF">SAMN04488137_3693</name>
</gene>
<dbReference type="PANTHER" id="PTHR10884:SF14">
    <property type="entry name" value="NADH DEHYDROGENASE [UBIQUINONE] IRON-SULFUR PROTEIN 3, MITOCHONDRIAL"/>
    <property type="match status" value="1"/>
</dbReference>
<organism evidence="6 7">
    <name type="scientific">Fictibacillus solisalsi</name>
    <dbReference type="NCBI Taxonomy" id="459525"/>
    <lineage>
        <taxon>Bacteria</taxon>
        <taxon>Bacillati</taxon>
        <taxon>Bacillota</taxon>
        <taxon>Bacilli</taxon>
        <taxon>Bacillales</taxon>
        <taxon>Fictibacillaceae</taxon>
        <taxon>Fictibacillus</taxon>
    </lineage>
</organism>
<dbReference type="PANTHER" id="PTHR10884">
    <property type="entry name" value="NADH DEHYDROGENASE UBIQUINONE IRON-SULFUR PROTEIN 3"/>
    <property type="match status" value="1"/>
</dbReference>
<comment type="similarity">
    <text evidence="1">Belongs to the complex I 30 kDa subunit family.</text>
</comment>
<dbReference type="Pfam" id="PF00329">
    <property type="entry name" value="Complex1_30kDa"/>
    <property type="match status" value="1"/>
</dbReference>
<feature type="non-terminal residue" evidence="6">
    <location>
        <position position="1"/>
    </location>
</feature>
<evidence type="ECO:0000256" key="4">
    <source>
        <dbReference type="SAM" id="MobiDB-lite"/>
    </source>
</evidence>
<dbReference type="InterPro" id="IPR037232">
    <property type="entry name" value="NADH_quin_OxRdtase_su_C/D-like"/>
</dbReference>
<dbReference type="SUPFAM" id="SSF143243">
    <property type="entry name" value="Nqo5-like"/>
    <property type="match status" value="1"/>
</dbReference>
<dbReference type="Gene3D" id="3.30.460.80">
    <property type="entry name" value="NADH:ubiquinone oxidoreductase, 30kDa subunit"/>
    <property type="match status" value="1"/>
</dbReference>
<accession>A0A1G9YWR5</accession>
<dbReference type="EMBL" id="FNHW01000001">
    <property type="protein sequence ID" value="SDN12981.1"/>
    <property type="molecule type" value="Genomic_DNA"/>
</dbReference>
<dbReference type="InterPro" id="IPR010218">
    <property type="entry name" value="NADH_DH_suC"/>
</dbReference>
<evidence type="ECO:0000313" key="6">
    <source>
        <dbReference type="EMBL" id="SDN12981.1"/>
    </source>
</evidence>
<dbReference type="NCBIfam" id="TIGR01961">
    <property type="entry name" value="NuoC_fam"/>
    <property type="match status" value="1"/>
</dbReference>